<dbReference type="Proteomes" id="UP001217089">
    <property type="component" value="Unassembled WGS sequence"/>
</dbReference>
<name>A0ABQ9FH34_TEGGR</name>
<sequence>MESKLNVKAVVRIGGSEFKTEIENLASSQTCDPFKIPDKHTEDSQQKRSDEPGPSGSKIKQTSHENIERFFITSIFYSHLFNCRVQRNRQQPKRLTMGLIGVGNYRILLNVLEGLHEPARKLIQEYKAKIDALSDGKEKQVNNPTVPALNDTLKHDHSKIHKASMFGHCDEVKELLQNGADANERNNIGESPLHISAKHGHPDVVKELLQNGADTNEWNHKGETPLYISAKHVHLDVVKELLKNGADTNKCNDMGATPLYISAMHGHLDVVKELLQNGADTNKCNDTGATPLYISAMHGHLDVVKELFKNGADTNKCNDTGATPLYISAMHGHLDVVKELFKNGADTNKCNDTGATPLYISVMHGHLDVVKELLKNGADTNKWEYTGETPLYISAKHGHLDVVKELLQNGADTNKCNDTGATPLYISAMHGHLDVVKELFKNGADTNKCNDTGATPLYISAMHGHLDIVKELLQNGADTNKCNDTGATPLYISAMHGHLDVVKELFENGADTNKCYISGDTPLNVAFKHDHHDVVEVLLENKTDRNIKAVDDNYEADVYRKTSNVEKSVLKQKASLKGVFIALLRCVIGITCDQSEIEKIQKIFKKIDISDPVSNRQFVVPPGKLFHIYFIHSSDPSDTLLVETTIKTIQNHGFKCCRGLSKIMNEQSFEKTKTDSCVLCLVLTRCFMEEASRECIELLKSQRCKVLVIQVSENKDTDFQFENLTKIDALDLENVNDIANEKFNCNPSTAFRVRSSIADAEPIDILILTDQIKKPIITKILENRVKITNPKSVSKESDVIISKSEHVKQLTRKQMITAKEIIQANSDQVFKNHRNLNIITSSNLRSKQGGEEIINEPCIVLYCYCKGLIPEEECDFPKTLNWETHQLPVDVREGFFEFGGRYNTGASTKYHEKIKIGCGFGIRATDLEATIGPFLKCYGGVGFLTCAHATCDVHPGNYHYRNPDLNVSAGNYQNEKLNVDSVDCRFHKKQKFYVLQPPPNAFEDCVLNPDVCAVGEVYEAVFKPTCQRKDESSIDASIVKITNQKRIPQRGEFAVHLLSNLKSANFKELPIFEGSVIKDPLKIDTDARIVKFGMASHATRGILNSNGTVVRSNIAGLRSTNQTSFVSTFQNQFEVGSISTCPSTFFQGGDSGSGVFQVEKQGDEDTLHLIGLAIGFTSYKTAIVTPIKDIMEALKIDDDAFKLCQRSGTSTGATSTGATSTGTTLCLNVTPTNNTALLQN</sequence>
<feature type="repeat" description="ANK" evidence="3">
    <location>
        <begin position="254"/>
        <end position="286"/>
    </location>
</feature>
<feature type="compositionally biased region" description="Basic and acidic residues" evidence="4">
    <location>
        <begin position="35"/>
        <end position="51"/>
    </location>
</feature>
<gene>
    <name evidence="5" type="ORF">KUTeg_005856</name>
</gene>
<feature type="repeat" description="ANK" evidence="3">
    <location>
        <begin position="452"/>
        <end position="484"/>
    </location>
</feature>
<feature type="repeat" description="ANK" evidence="3">
    <location>
        <begin position="221"/>
        <end position="253"/>
    </location>
</feature>
<feature type="repeat" description="ANK" evidence="3">
    <location>
        <begin position="155"/>
        <end position="187"/>
    </location>
</feature>
<dbReference type="InterPro" id="IPR036770">
    <property type="entry name" value="Ankyrin_rpt-contain_sf"/>
</dbReference>
<feature type="repeat" description="ANK" evidence="3">
    <location>
        <begin position="320"/>
        <end position="352"/>
    </location>
</feature>
<feature type="repeat" description="ANK" evidence="3">
    <location>
        <begin position="386"/>
        <end position="418"/>
    </location>
</feature>
<dbReference type="Pfam" id="PF12796">
    <property type="entry name" value="Ank_2"/>
    <property type="match status" value="3"/>
</dbReference>
<feature type="repeat" description="ANK" evidence="3">
    <location>
        <begin position="188"/>
        <end position="220"/>
    </location>
</feature>
<protein>
    <submittedName>
        <fullName evidence="5">Uncharacterized protein</fullName>
    </submittedName>
</protein>
<feature type="region of interest" description="Disordered" evidence="4">
    <location>
        <begin position="30"/>
        <end position="62"/>
    </location>
</feature>
<feature type="repeat" description="ANK" evidence="3">
    <location>
        <begin position="485"/>
        <end position="513"/>
    </location>
</feature>
<dbReference type="PROSITE" id="PS50088">
    <property type="entry name" value="ANK_REPEAT"/>
    <property type="match status" value="12"/>
</dbReference>
<organism evidence="5 6">
    <name type="scientific">Tegillarca granosa</name>
    <name type="common">Malaysian cockle</name>
    <name type="synonym">Anadara granosa</name>
    <dbReference type="NCBI Taxonomy" id="220873"/>
    <lineage>
        <taxon>Eukaryota</taxon>
        <taxon>Metazoa</taxon>
        <taxon>Spiralia</taxon>
        <taxon>Lophotrochozoa</taxon>
        <taxon>Mollusca</taxon>
        <taxon>Bivalvia</taxon>
        <taxon>Autobranchia</taxon>
        <taxon>Pteriomorphia</taxon>
        <taxon>Arcoida</taxon>
        <taxon>Arcoidea</taxon>
        <taxon>Arcidae</taxon>
        <taxon>Tegillarca</taxon>
    </lineage>
</organism>
<feature type="repeat" description="ANK" evidence="3">
    <location>
        <begin position="419"/>
        <end position="451"/>
    </location>
</feature>
<dbReference type="Pfam" id="PF00023">
    <property type="entry name" value="Ank"/>
    <property type="match status" value="1"/>
</dbReference>
<dbReference type="PROSITE" id="PS50297">
    <property type="entry name" value="ANK_REP_REGION"/>
    <property type="match status" value="12"/>
</dbReference>
<keyword evidence="2 3" id="KW-0040">ANK repeat</keyword>
<evidence type="ECO:0000256" key="4">
    <source>
        <dbReference type="SAM" id="MobiDB-lite"/>
    </source>
</evidence>
<evidence type="ECO:0000313" key="5">
    <source>
        <dbReference type="EMBL" id="KAJ8316594.1"/>
    </source>
</evidence>
<dbReference type="SUPFAM" id="SSF48403">
    <property type="entry name" value="Ankyrin repeat"/>
    <property type="match status" value="1"/>
</dbReference>
<dbReference type="PANTHER" id="PTHR24171:SF9">
    <property type="entry name" value="ANKYRIN REPEAT DOMAIN-CONTAINING PROTEIN 39"/>
    <property type="match status" value="1"/>
</dbReference>
<dbReference type="EMBL" id="JARBDR010000311">
    <property type="protein sequence ID" value="KAJ8316594.1"/>
    <property type="molecule type" value="Genomic_DNA"/>
</dbReference>
<feature type="repeat" description="ANK" evidence="3">
    <location>
        <begin position="353"/>
        <end position="385"/>
    </location>
</feature>
<dbReference type="SMART" id="SM00248">
    <property type="entry name" value="ANK"/>
    <property type="match status" value="12"/>
</dbReference>
<feature type="repeat" description="ANK" evidence="3">
    <location>
        <begin position="518"/>
        <end position="550"/>
    </location>
</feature>
<feature type="repeat" description="ANK" evidence="3">
    <location>
        <begin position="287"/>
        <end position="319"/>
    </location>
</feature>
<dbReference type="PRINTS" id="PR01415">
    <property type="entry name" value="ANKYRIN"/>
</dbReference>
<accession>A0ABQ9FH34</accession>
<evidence type="ECO:0000256" key="1">
    <source>
        <dbReference type="ARBA" id="ARBA00022737"/>
    </source>
</evidence>
<dbReference type="PANTHER" id="PTHR24171">
    <property type="entry name" value="ANKYRIN REPEAT DOMAIN-CONTAINING PROTEIN 39-RELATED"/>
    <property type="match status" value="1"/>
</dbReference>
<evidence type="ECO:0000256" key="2">
    <source>
        <dbReference type="ARBA" id="ARBA00023043"/>
    </source>
</evidence>
<reference evidence="5 6" key="1">
    <citation type="submission" date="2022-12" db="EMBL/GenBank/DDBJ databases">
        <title>Chromosome-level genome of Tegillarca granosa.</title>
        <authorList>
            <person name="Kim J."/>
        </authorList>
    </citation>
    <scope>NUCLEOTIDE SEQUENCE [LARGE SCALE GENOMIC DNA]</scope>
    <source>
        <strain evidence="5">Teg-2019</strain>
        <tissue evidence="5">Adductor muscle</tissue>
    </source>
</reference>
<comment type="caution">
    <text evidence="5">The sequence shown here is derived from an EMBL/GenBank/DDBJ whole genome shotgun (WGS) entry which is preliminary data.</text>
</comment>
<dbReference type="Gene3D" id="1.25.40.20">
    <property type="entry name" value="Ankyrin repeat-containing domain"/>
    <property type="match status" value="3"/>
</dbReference>
<dbReference type="Pfam" id="PF13637">
    <property type="entry name" value="Ank_4"/>
    <property type="match status" value="1"/>
</dbReference>
<dbReference type="InterPro" id="IPR002110">
    <property type="entry name" value="Ankyrin_rpt"/>
</dbReference>
<evidence type="ECO:0000313" key="6">
    <source>
        <dbReference type="Proteomes" id="UP001217089"/>
    </source>
</evidence>
<keyword evidence="6" id="KW-1185">Reference proteome</keyword>
<keyword evidence="1" id="KW-0677">Repeat</keyword>
<proteinExistence type="predicted"/>
<evidence type="ECO:0000256" key="3">
    <source>
        <dbReference type="PROSITE-ProRule" id="PRU00023"/>
    </source>
</evidence>